<reference evidence="2 3" key="1">
    <citation type="journal article" date="2021" name="Commun. Biol.">
        <title>The genome of Shorea leprosula (Dipterocarpaceae) highlights the ecological relevance of drought in aseasonal tropical rainforests.</title>
        <authorList>
            <person name="Ng K.K.S."/>
            <person name="Kobayashi M.J."/>
            <person name="Fawcett J.A."/>
            <person name="Hatakeyama M."/>
            <person name="Paape T."/>
            <person name="Ng C.H."/>
            <person name="Ang C.C."/>
            <person name="Tnah L.H."/>
            <person name="Lee C.T."/>
            <person name="Nishiyama T."/>
            <person name="Sese J."/>
            <person name="O'Brien M.J."/>
            <person name="Copetti D."/>
            <person name="Mohd Noor M.I."/>
            <person name="Ong R.C."/>
            <person name="Putra M."/>
            <person name="Sireger I.Z."/>
            <person name="Indrioko S."/>
            <person name="Kosugi Y."/>
            <person name="Izuno A."/>
            <person name="Isagi Y."/>
            <person name="Lee S.L."/>
            <person name="Shimizu K.K."/>
        </authorList>
    </citation>
    <scope>NUCLEOTIDE SEQUENCE [LARGE SCALE GENOMIC DNA]</scope>
    <source>
        <strain evidence="2">214</strain>
    </source>
</reference>
<evidence type="ECO:0000313" key="3">
    <source>
        <dbReference type="Proteomes" id="UP001054252"/>
    </source>
</evidence>
<keyword evidence="3" id="KW-1185">Reference proteome</keyword>
<organism evidence="2 3">
    <name type="scientific">Rubroshorea leprosula</name>
    <dbReference type="NCBI Taxonomy" id="152421"/>
    <lineage>
        <taxon>Eukaryota</taxon>
        <taxon>Viridiplantae</taxon>
        <taxon>Streptophyta</taxon>
        <taxon>Embryophyta</taxon>
        <taxon>Tracheophyta</taxon>
        <taxon>Spermatophyta</taxon>
        <taxon>Magnoliopsida</taxon>
        <taxon>eudicotyledons</taxon>
        <taxon>Gunneridae</taxon>
        <taxon>Pentapetalae</taxon>
        <taxon>rosids</taxon>
        <taxon>malvids</taxon>
        <taxon>Malvales</taxon>
        <taxon>Dipterocarpaceae</taxon>
        <taxon>Rubroshorea</taxon>
    </lineage>
</organism>
<gene>
    <name evidence="2" type="ORF">SLEP1_g49363</name>
</gene>
<proteinExistence type="predicted"/>
<dbReference type="EMBL" id="BPVZ01000153">
    <property type="protein sequence ID" value="GKV41889.1"/>
    <property type="molecule type" value="Genomic_DNA"/>
</dbReference>
<comment type="caution">
    <text evidence="2">The sequence shown here is derived from an EMBL/GenBank/DDBJ whole genome shotgun (WGS) entry which is preliminary data.</text>
</comment>
<dbReference type="Proteomes" id="UP001054252">
    <property type="component" value="Unassembled WGS sequence"/>
</dbReference>
<sequence>MGGREVKSLEQPEVDRSSHGTPFKLLRRGWRKISRTPRQRSSPTVTRTGKQRAPPYIYRKAEGRQI</sequence>
<feature type="region of interest" description="Disordered" evidence="1">
    <location>
        <begin position="1"/>
        <end position="66"/>
    </location>
</feature>
<protein>
    <submittedName>
        <fullName evidence="2">Uncharacterized protein</fullName>
    </submittedName>
</protein>
<evidence type="ECO:0000313" key="2">
    <source>
        <dbReference type="EMBL" id="GKV41889.1"/>
    </source>
</evidence>
<feature type="compositionally biased region" description="Basic residues" evidence="1">
    <location>
        <begin position="25"/>
        <end position="38"/>
    </location>
</feature>
<accession>A0AAV5LYN2</accession>
<feature type="compositionally biased region" description="Polar residues" evidence="1">
    <location>
        <begin position="39"/>
        <end position="48"/>
    </location>
</feature>
<feature type="compositionally biased region" description="Basic and acidic residues" evidence="1">
    <location>
        <begin position="1"/>
        <end position="18"/>
    </location>
</feature>
<dbReference type="AlphaFoldDB" id="A0AAV5LYN2"/>
<name>A0AAV5LYN2_9ROSI</name>
<evidence type="ECO:0000256" key="1">
    <source>
        <dbReference type="SAM" id="MobiDB-lite"/>
    </source>
</evidence>